<accession>A0A7R7IB37</accession>
<evidence type="ECO:0000259" key="8">
    <source>
        <dbReference type="Pfam" id="PF02687"/>
    </source>
</evidence>
<dbReference type="PANTHER" id="PTHR30572">
    <property type="entry name" value="MEMBRANE COMPONENT OF TRANSPORTER-RELATED"/>
    <property type="match status" value="1"/>
</dbReference>
<evidence type="ECO:0000313" key="11">
    <source>
        <dbReference type="Proteomes" id="UP000595897"/>
    </source>
</evidence>
<evidence type="ECO:0000256" key="4">
    <source>
        <dbReference type="ARBA" id="ARBA00022989"/>
    </source>
</evidence>
<dbReference type="EMBL" id="AP024169">
    <property type="protein sequence ID" value="BCN29122.1"/>
    <property type="molecule type" value="Genomic_DNA"/>
</dbReference>
<feature type="transmembrane region" description="Helical" evidence="7">
    <location>
        <begin position="21"/>
        <end position="42"/>
    </location>
</feature>
<dbReference type="GO" id="GO:0005886">
    <property type="term" value="C:plasma membrane"/>
    <property type="evidence" value="ECO:0007669"/>
    <property type="project" value="UniProtKB-SubCell"/>
</dbReference>
<evidence type="ECO:0000256" key="2">
    <source>
        <dbReference type="ARBA" id="ARBA00022475"/>
    </source>
</evidence>
<protein>
    <submittedName>
        <fullName evidence="10">ABC transporter permease</fullName>
    </submittedName>
</protein>
<keyword evidence="4 7" id="KW-1133">Transmembrane helix</keyword>
<evidence type="ECO:0000256" key="1">
    <source>
        <dbReference type="ARBA" id="ARBA00004651"/>
    </source>
</evidence>
<gene>
    <name evidence="10" type="ORF">bsdtb5_04170</name>
</gene>
<dbReference type="Pfam" id="PF12704">
    <property type="entry name" value="MacB_PCD"/>
    <property type="match status" value="1"/>
</dbReference>
<evidence type="ECO:0000313" key="10">
    <source>
        <dbReference type="EMBL" id="BCN29122.1"/>
    </source>
</evidence>
<dbReference type="KEGG" id="ahb:bsdtb5_04170"/>
<keyword evidence="11" id="KW-1185">Reference proteome</keyword>
<dbReference type="InterPro" id="IPR003838">
    <property type="entry name" value="ABC3_permease_C"/>
</dbReference>
<dbReference type="InterPro" id="IPR050250">
    <property type="entry name" value="Macrolide_Exporter_MacB"/>
</dbReference>
<comment type="similarity">
    <text evidence="6">Belongs to the ABC-4 integral membrane protein family.</text>
</comment>
<evidence type="ECO:0000256" key="5">
    <source>
        <dbReference type="ARBA" id="ARBA00023136"/>
    </source>
</evidence>
<dbReference type="PANTHER" id="PTHR30572:SF4">
    <property type="entry name" value="ABC TRANSPORTER PERMEASE YTRF"/>
    <property type="match status" value="1"/>
</dbReference>
<comment type="subcellular location">
    <subcellularLocation>
        <location evidence="1">Cell membrane</location>
        <topology evidence="1">Multi-pass membrane protein</topology>
    </subcellularLocation>
</comment>
<sequence>MKLWQTLKIVWANITGNRMRTFLTMLGMIIGVASVIILISLMQGFANSTIDSYTNMGINNITISLKGRNGNVMLKEDDMYQYVKEHSSTLKGVSPNVTASGNLTKKTSKIENGTLTGIDENYIQIMNKVMQSGHTITYSDISIRNKVCIIGSYINNTLFKGAAKVGDTVRFNGEEFTICGILAQSSDSSEWSEDNCFYVPYTTAMRLAGTANVTNYTFFAKSTDVVSTETKEIQRFLFKTFHDSKLYNVSNMIDILTEIQSQMGILTSVIAGIAGISLLVAGIGIMNIMLVSVSERTREIGIRKSLGAKHKDIMRQFVLEAAATSTIGGILGILLGTLCAMKAGELIKINAFPSFNTVMLSFGISAGIGILFGYLPARKAAKMNPIDALRSE</sequence>
<dbReference type="GO" id="GO:0022857">
    <property type="term" value="F:transmembrane transporter activity"/>
    <property type="evidence" value="ECO:0007669"/>
    <property type="project" value="TreeGrafter"/>
</dbReference>
<feature type="transmembrane region" description="Helical" evidence="7">
    <location>
        <begin position="313"/>
        <end position="335"/>
    </location>
</feature>
<dbReference type="RefSeq" id="WP_271714417.1">
    <property type="nucleotide sequence ID" value="NZ_AP024169.1"/>
</dbReference>
<organism evidence="10 11">
    <name type="scientific">Anaeromicropila herbilytica</name>
    <dbReference type="NCBI Taxonomy" id="2785025"/>
    <lineage>
        <taxon>Bacteria</taxon>
        <taxon>Bacillati</taxon>
        <taxon>Bacillota</taxon>
        <taxon>Clostridia</taxon>
        <taxon>Lachnospirales</taxon>
        <taxon>Lachnospiraceae</taxon>
        <taxon>Anaeromicropila</taxon>
    </lineage>
</organism>
<reference evidence="10 11" key="1">
    <citation type="submission" date="2020-11" db="EMBL/GenBank/DDBJ databases">
        <title>Draft genome sequencing of a Lachnospiraceae strain isolated from anoxic soil subjected to BSD treatment.</title>
        <authorList>
            <person name="Uek A."/>
            <person name="Tonouchi A."/>
        </authorList>
    </citation>
    <scope>NUCLEOTIDE SEQUENCE [LARGE SCALE GENOMIC DNA]</scope>
    <source>
        <strain evidence="10 11">TB5</strain>
    </source>
</reference>
<feature type="transmembrane region" description="Helical" evidence="7">
    <location>
        <begin position="269"/>
        <end position="293"/>
    </location>
</feature>
<keyword evidence="5 7" id="KW-0472">Membrane</keyword>
<keyword evidence="3 7" id="KW-0812">Transmembrane</keyword>
<proteinExistence type="inferred from homology"/>
<keyword evidence="2" id="KW-1003">Cell membrane</keyword>
<evidence type="ECO:0000259" key="9">
    <source>
        <dbReference type="Pfam" id="PF12704"/>
    </source>
</evidence>
<dbReference type="AlphaFoldDB" id="A0A7R7IB37"/>
<dbReference type="Pfam" id="PF02687">
    <property type="entry name" value="FtsX"/>
    <property type="match status" value="1"/>
</dbReference>
<dbReference type="InterPro" id="IPR025857">
    <property type="entry name" value="MacB_PCD"/>
</dbReference>
<feature type="transmembrane region" description="Helical" evidence="7">
    <location>
        <begin position="355"/>
        <end position="375"/>
    </location>
</feature>
<evidence type="ECO:0000256" key="7">
    <source>
        <dbReference type="SAM" id="Phobius"/>
    </source>
</evidence>
<feature type="domain" description="MacB-like periplasmic core" evidence="9">
    <location>
        <begin position="21"/>
        <end position="228"/>
    </location>
</feature>
<evidence type="ECO:0000256" key="3">
    <source>
        <dbReference type="ARBA" id="ARBA00022692"/>
    </source>
</evidence>
<dbReference type="Proteomes" id="UP000595897">
    <property type="component" value="Chromosome"/>
</dbReference>
<evidence type="ECO:0000256" key="6">
    <source>
        <dbReference type="ARBA" id="ARBA00038076"/>
    </source>
</evidence>
<name>A0A7R7IB37_9FIRM</name>
<feature type="domain" description="ABC3 transporter permease C-terminal" evidence="8">
    <location>
        <begin position="273"/>
        <end position="385"/>
    </location>
</feature>